<comment type="caution">
    <text evidence="1">The sequence shown here is derived from an EMBL/GenBank/DDBJ whole genome shotgun (WGS) entry which is preliminary data.</text>
</comment>
<dbReference type="AlphaFoldDB" id="A0A161Q4W3"/>
<name>A0A161Q4W3_9PROT</name>
<evidence type="ECO:0000313" key="2">
    <source>
        <dbReference type="Proteomes" id="UP000075787"/>
    </source>
</evidence>
<dbReference type="Proteomes" id="UP000075787">
    <property type="component" value="Unassembled WGS sequence"/>
</dbReference>
<protein>
    <recommendedName>
        <fullName evidence="3">AraC family transcriptional regulator</fullName>
    </recommendedName>
</protein>
<accession>A0A161Q4W3</accession>
<reference evidence="1 2" key="1">
    <citation type="submission" date="2015-12" db="EMBL/GenBank/DDBJ databases">
        <title>Genome sequence of Tistrella mobilis MCCC 1A02139.</title>
        <authorList>
            <person name="Lu L."/>
            <person name="Lai Q."/>
            <person name="Shao Z."/>
            <person name="Qian P."/>
        </authorList>
    </citation>
    <scope>NUCLEOTIDE SEQUENCE [LARGE SCALE GENOMIC DNA]</scope>
    <source>
        <strain evidence="1 2">MCCC 1A02139</strain>
    </source>
</reference>
<organism evidence="1 2">
    <name type="scientific">Tistrella mobilis</name>
    <dbReference type="NCBI Taxonomy" id="171437"/>
    <lineage>
        <taxon>Bacteria</taxon>
        <taxon>Pseudomonadati</taxon>
        <taxon>Pseudomonadota</taxon>
        <taxon>Alphaproteobacteria</taxon>
        <taxon>Geminicoccales</taxon>
        <taxon>Geminicoccaceae</taxon>
        <taxon>Tistrella</taxon>
    </lineage>
</organism>
<dbReference type="EMBL" id="LPZR01000113">
    <property type="protein sequence ID" value="KYO53504.1"/>
    <property type="molecule type" value="Genomic_DNA"/>
</dbReference>
<proteinExistence type="predicted"/>
<evidence type="ECO:0000313" key="1">
    <source>
        <dbReference type="EMBL" id="KYO53504.1"/>
    </source>
</evidence>
<gene>
    <name evidence="1" type="ORF">AUP44_03945</name>
</gene>
<dbReference type="RefSeq" id="WP_062763665.1">
    <property type="nucleotide sequence ID" value="NZ_CP121045.1"/>
</dbReference>
<evidence type="ECO:0008006" key="3">
    <source>
        <dbReference type="Google" id="ProtNLM"/>
    </source>
</evidence>
<dbReference type="GeneID" id="97242999"/>
<sequence length="112" mass="12051">MGVHAFDEEPAHLALYRRLGATVATSPVGVAERWNAPVSRQVARLGEATDFPGVDHYVLTIQIAGPVVRRVDRPVADEAGRDGTVSLQVPGSGGRFRAEAAAPVDYAHLYFR</sequence>